<accession>A0ABR7IV77</accession>
<dbReference type="PROSITE" id="PS00092">
    <property type="entry name" value="N6_MTASE"/>
    <property type="match status" value="1"/>
</dbReference>
<dbReference type="EMBL" id="JACRUN010000001">
    <property type="protein sequence ID" value="MBC5833681.1"/>
    <property type="molecule type" value="Genomic_DNA"/>
</dbReference>
<comment type="similarity">
    <text evidence="1">Belongs to the N(4)/N(6)-methyltransferase family.</text>
</comment>
<evidence type="ECO:0000256" key="3">
    <source>
        <dbReference type="ARBA" id="ARBA00022603"/>
    </source>
</evidence>
<evidence type="ECO:0000313" key="11">
    <source>
        <dbReference type="Proteomes" id="UP000605990"/>
    </source>
</evidence>
<keyword evidence="4" id="KW-0808">Transferase</keyword>
<dbReference type="InterPro" id="IPR022749">
    <property type="entry name" value="D12N6_MeTrfase_N"/>
</dbReference>
<protein>
    <recommendedName>
        <fullName evidence="2">site-specific DNA-methyltransferase (adenine-specific)</fullName>
        <ecNumber evidence="2">2.1.1.72</ecNumber>
    </recommendedName>
</protein>
<comment type="catalytic activity">
    <reaction evidence="7">
        <text>a 2'-deoxyadenosine in DNA + S-adenosyl-L-methionine = an N(6)-methyl-2'-deoxyadenosine in DNA + S-adenosyl-L-homocysteine + H(+)</text>
        <dbReference type="Rhea" id="RHEA:15197"/>
        <dbReference type="Rhea" id="RHEA-COMP:12418"/>
        <dbReference type="Rhea" id="RHEA-COMP:12419"/>
        <dbReference type="ChEBI" id="CHEBI:15378"/>
        <dbReference type="ChEBI" id="CHEBI:57856"/>
        <dbReference type="ChEBI" id="CHEBI:59789"/>
        <dbReference type="ChEBI" id="CHEBI:90615"/>
        <dbReference type="ChEBI" id="CHEBI:90616"/>
        <dbReference type="EC" id="2.1.1.72"/>
    </reaction>
</comment>
<evidence type="ECO:0000256" key="5">
    <source>
        <dbReference type="ARBA" id="ARBA00022691"/>
    </source>
</evidence>
<evidence type="ECO:0000256" key="7">
    <source>
        <dbReference type="ARBA" id="ARBA00047942"/>
    </source>
</evidence>
<evidence type="ECO:0000256" key="1">
    <source>
        <dbReference type="ARBA" id="ARBA00006594"/>
    </source>
</evidence>
<dbReference type="GO" id="GO:0008168">
    <property type="term" value="F:methyltransferase activity"/>
    <property type="evidence" value="ECO:0007669"/>
    <property type="project" value="UniProtKB-KW"/>
</dbReference>
<reference evidence="10 11" key="1">
    <citation type="submission" date="2020-08" db="EMBL/GenBank/DDBJ databases">
        <title>Description of novel Flavobacterium F-408 isolate.</title>
        <authorList>
            <person name="Saticioglu I.B."/>
            <person name="Duman M."/>
            <person name="Altun S."/>
        </authorList>
    </citation>
    <scope>NUCLEOTIDE SEQUENCE [LARGE SCALE GENOMIC DNA]</scope>
    <source>
        <strain evidence="10 11">F-408</strain>
    </source>
</reference>
<dbReference type="InterPro" id="IPR002052">
    <property type="entry name" value="DNA_methylase_N6_adenine_CS"/>
</dbReference>
<evidence type="ECO:0000256" key="4">
    <source>
        <dbReference type="ARBA" id="ARBA00022679"/>
    </source>
</evidence>
<name>A0ABR7IV77_9FLAO</name>
<dbReference type="Proteomes" id="UP000605990">
    <property type="component" value="Unassembled WGS sequence"/>
</dbReference>
<evidence type="ECO:0000313" key="10">
    <source>
        <dbReference type="EMBL" id="MBC5833681.1"/>
    </source>
</evidence>
<dbReference type="SUPFAM" id="SSF53335">
    <property type="entry name" value="S-adenosyl-L-methionine-dependent methyltransferases"/>
    <property type="match status" value="1"/>
</dbReference>
<feature type="domain" description="DNA methylase adenine-specific" evidence="8">
    <location>
        <begin position="171"/>
        <end position="504"/>
    </location>
</feature>
<dbReference type="Pfam" id="PF12161">
    <property type="entry name" value="HsdM_N"/>
    <property type="match status" value="1"/>
</dbReference>
<dbReference type="PRINTS" id="PR00507">
    <property type="entry name" value="N12N6MTFRASE"/>
</dbReference>
<dbReference type="Gene3D" id="1.20.1260.30">
    <property type="match status" value="1"/>
</dbReference>
<sequence>MSKNTVKADINFEQELWKAANELRGAVAENQYKDYVLPMIFLKHMSERYEMRREELTTLLHDKNSTYFTSDDEEINYVLEDADEYLSKNVYIIPKEATWEYLKANAEQDNIKVIVDDAFDVMDATLAVSRPDLKGILPRIFVKSQLTARQVGGLINLLSNPKLSQKENPESDVLGRVYEYYIGKFALAEGSGAGQFFTPGSIVRLMVEMIEPYEGKIFDAACGSGGMFVQSLKFLESHGGDKRKISIYGQERYDGTLRLCKMNLALRDLSFDVRLGDSLLQDKFPDLKADFIIVNPPFNVSQWHPEDLPENDPRLFGPKEEFATDGNANFMWMQTFWSHLSDIGTASVVMANGAMTSNNKGEKNVREFMVNNSMIDCIVRLPDKLFLTTGIPACIFILSKNRDGKDGKHRERTNEILFIDTSKMGTMESRKLRVFTDADIDKVAETYHAWRNNPDCHAELVSASNTTYSNIDGYCYAASIEEVQKQDYKLTPGIYVGTEEVEDDGILFEDKMASLQVILQEQFAKGNELQQKILENFDKL</sequence>
<evidence type="ECO:0000256" key="6">
    <source>
        <dbReference type="ARBA" id="ARBA00022747"/>
    </source>
</evidence>
<comment type="caution">
    <text evidence="10">The sequence shown here is derived from an EMBL/GenBank/DDBJ whole genome shotgun (WGS) entry which is preliminary data.</text>
</comment>
<feature type="domain" description="N6 adenine-specific DNA methyltransferase N-terminal" evidence="9">
    <location>
        <begin position="13"/>
        <end position="139"/>
    </location>
</feature>
<keyword evidence="6" id="KW-0680">Restriction system</keyword>
<dbReference type="GO" id="GO:0032259">
    <property type="term" value="P:methylation"/>
    <property type="evidence" value="ECO:0007669"/>
    <property type="project" value="UniProtKB-KW"/>
</dbReference>
<dbReference type="PANTHER" id="PTHR42998">
    <property type="entry name" value="TYPE I RESTRICTION ENZYME HINDVIIP M PROTEIN-RELATED"/>
    <property type="match status" value="1"/>
</dbReference>
<dbReference type="Pfam" id="PF02384">
    <property type="entry name" value="N6_Mtase"/>
    <property type="match status" value="1"/>
</dbReference>
<evidence type="ECO:0000259" key="8">
    <source>
        <dbReference type="Pfam" id="PF02384"/>
    </source>
</evidence>
<dbReference type="CDD" id="cd02440">
    <property type="entry name" value="AdoMet_MTases"/>
    <property type="match status" value="1"/>
</dbReference>
<keyword evidence="5" id="KW-0949">S-adenosyl-L-methionine</keyword>
<proteinExistence type="inferred from homology"/>
<dbReference type="PANTHER" id="PTHR42998:SF1">
    <property type="entry name" value="TYPE I RESTRICTION ENZYME HINDI METHYLASE SUBUNIT"/>
    <property type="match status" value="1"/>
</dbReference>
<dbReference type="InterPro" id="IPR029063">
    <property type="entry name" value="SAM-dependent_MTases_sf"/>
</dbReference>
<evidence type="ECO:0000259" key="9">
    <source>
        <dbReference type="Pfam" id="PF12161"/>
    </source>
</evidence>
<dbReference type="EC" id="2.1.1.72" evidence="2"/>
<evidence type="ECO:0000256" key="2">
    <source>
        <dbReference type="ARBA" id="ARBA00011900"/>
    </source>
</evidence>
<dbReference type="InterPro" id="IPR052916">
    <property type="entry name" value="Type-I_RE_MTase_Subunit"/>
</dbReference>
<dbReference type="InterPro" id="IPR038333">
    <property type="entry name" value="T1MK-like_N_sf"/>
</dbReference>
<organism evidence="10 11">
    <name type="scientific">Flavobacterium bernardetii</name>
    <dbReference type="NCBI Taxonomy" id="2813823"/>
    <lineage>
        <taxon>Bacteria</taxon>
        <taxon>Pseudomonadati</taxon>
        <taxon>Bacteroidota</taxon>
        <taxon>Flavobacteriia</taxon>
        <taxon>Flavobacteriales</taxon>
        <taxon>Flavobacteriaceae</taxon>
        <taxon>Flavobacterium</taxon>
    </lineage>
</organism>
<dbReference type="Gene3D" id="3.40.50.150">
    <property type="entry name" value="Vaccinia Virus protein VP39"/>
    <property type="match status" value="1"/>
</dbReference>
<keyword evidence="11" id="KW-1185">Reference proteome</keyword>
<gene>
    <name evidence="10" type="ORF">H8R27_02160</name>
</gene>
<dbReference type="RefSeq" id="WP_166124920.1">
    <property type="nucleotide sequence ID" value="NZ_JAANOQ010000001.1"/>
</dbReference>
<keyword evidence="3 10" id="KW-0489">Methyltransferase</keyword>
<dbReference type="InterPro" id="IPR003356">
    <property type="entry name" value="DNA_methylase_A-5"/>
</dbReference>